<keyword evidence="4" id="KW-0677">Repeat</keyword>
<dbReference type="PRINTS" id="PR00837">
    <property type="entry name" value="V5TPXLIKE"/>
</dbReference>
<dbReference type="InterPro" id="IPR034113">
    <property type="entry name" value="SCP_GAPR1-like"/>
</dbReference>
<dbReference type="InterPro" id="IPR051495">
    <property type="entry name" value="Epithelial_Barrier/Signaling"/>
</dbReference>
<dbReference type="SMART" id="SM00723">
    <property type="entry name" value="AMOP"/>
    <property type="match status" value="1"/>
</dbReference>
<keyword evidence="8" id="KW-1015">Disulfide bond</keyword>
<dbReference type="Pfam" id="PF00094">
    <property type="entry name" value="VWD"/>
    <property type="match status" value="1"/>
</dbReference>
<dbReference type="Pfam" id="PF06119">
    <property type="entry name" value="NIDO"/>
    <property type="match status" value="1"/>
</dbReference>
<feature type="domain" description="VWFD" evidence="15">
    <location>
        <begin position="2344"/>
        <end position="2538"/>
    </location>
</feature>
<evidence type="ECO:0000256" key="10">
    <source>
        <dbReference type="SAM" id="MobiDB-lite"/>
    </source>
</evidence>
<dbReference type="EMBL" id="CALNXK010000059">
    <property type="protein sequence ID" value="CAH3137274.1"/>
    <property type="molecule type" value="Genomic_DNA"/>
</dbReference>
<dbReference type="SMART" id="SM00209">
    <property type="entry name" value="TSP1"/>
    <property type="match status" value="4"/>
</dbReference>
<evidence type="ECO:0000313" key="16">
    <source>
        <dbReference type="EMBL" id="CAH3137274.1"/>
    </source>
</evidence>
<feature type="compositionally biased region" description="Low complexity" evidence="10">
    <location>
        <begin position="501"/>
        <end position="530"/>
    </location>
</feature>
<dbReference type="CDD" id="cd00054">
    <property type="entry name" value="EGF_CA"/>
    <property type="match status" value="3"/>
</dbReference>
<evidence type="ECO:0000259" key="13">
    <source>
        <dbReference type="PROSITE" id="PS50856"/>
    </source>
</evidence>
<dbReference type="InterPro" id="IPR000884">
    <property type="entry name" value="TSP1_rpt"/>
</dbReference>
<dbReference type="InterPro" id="IPR001283">
    <property type="entry name" value="CRISP-related"/>
</dbReference>
<dbReference type="Gene3D" id="3.40.33.10">
    <property type="entry name" value="CAP"/>
    <property type="match status" value="1"/>
</dbReference>
<dbReference type="SUPFAM" id="SSF55797">
    <property type="entry name" value="PR-1-like"/>
    <property type="match status" value="1"/>
</dbReference>
<comment type="caution">
    <text evidence="16">The sequence shown here is derived from an EMBL/GenBank/DDBJ whole genome shotgun (WGS) entry which is preliminary data.</text>
</comment>
<feature type="domain" description="EGF-like" evidence="12">
    <location>
        <begin position="2958"/>
        <end position="3000"/>
    </location>
</feature>
<feature type="compositionally biased region" description="Low complexity" evidence="10">
    <location>
        <begin position="386"/>
        <end position="429"/>
    </location>
</feature>
<dbReference type="InterPro" id="IPR009030">
    <property type="entry name" value="Growth_fac_rcpt_cys_sf"/>
</dbReference>
<gene>
    <name evidence="16" type="ORF">PLOB_00038912</name>
</gene>
<dbReference type="InterPro" id="IPR001846">
    <property type="entry name" value="VWF_type-D"/>
</dbReference>
<keyword evidence="17" id="KW-1185">Reference proteome</keyword>
<dbReference type="SMART" id="SM00539">
    <property type="entry name" value="NIDO"/>
    <property type="match status" value="1"/>
</dbReference>
<feature type="region of interest" description="Disordered" evidence="10">
    <location>
        <begin position="1653"/>
        <end position="1692"/>
    </location>
</feature>
<dbReference type="PANTHER" id="PTHR13802">
    <property type="entry name" value="MUCIN 4-RELATED"/>
    <property type="match status" value="1"/>
</dbReference>
<dbReference type="SMART" id="SM00198">
    <property type="entry name" value="SCP"/>
    <property type="match status" value="1"/>
</dbReference>
<dbReference type="InterPro" id="IPR005533">
    <property type="entry name" value="AMOP_dom"/>
</dbReference>
<keyword evidence="3 11" id="KW-0812">Transmembrane</keyword>
<feature type="compositionally biased region" description="Low complexity" evidence="10">
    <location>
        <begin position="85"/>
        <end position="109"/>
    </location>
</feature>
<dbReference type="InterPro" id="IPR014044">
    <property type="entry name" value="CAP_dom"/>
</dbReference>
<dbReference type="InterPro" id="IPR000742">
    <property type="entry name" value="EGF"/>
</dbReference>
<dbReference type="InterPro" id="IPR001881">
    <property type="entry name" value="EGF-like_Ca-bd_dom"/>
</dbReference>
<dbReference type="Pfam" id="PF23263">
    <property type="entry name" value="C8-3_MUC4"/>
    <property type="match status" value="1"/>
</dbReference>
<reference evidence="16 17" key="1">
    <citation type="submission" date="2022-05" db="EMBL/GenBank/DDBJ databases">
        <authorList>
            <consortium name="Genoscope - CEA"/>
            <person name="William W."/>
        </authorList>
    </citation>
    <scope>NUCLEOTIDE SEQUENCE [LARGE SCALE GENOMIC DNA]</scope>
</reference>
<dbReference type="InterPro" id="IPR026823">
    <property type="entry name" value="cEGF"/>
</dbReference>
<evidence type="ECO:0000259" key="14">
    <source>
        <dbReference type="PROSITE" id="PS51220"/>
    </source>
</evidence>
<dbReference type="PANTHER" id="PTHR13802:SF52">
    <property type="entry name" value="MUCIN-4"/>
    <property type="match status" value="1"/>
</dbReference>
<keyword evidence="5" id="KW-0106">Calcium</keyword>
<dbReference type="CDD" id="cd05382">
    <property type="entry name" value="CAP_GAPR1-like"/>
    <property type="match status" value="1"/>
</dbReference>
<evidence type="ECO:0000256" key="2">
    <source>
        <dbReference type="ARBA" id="ARBA00022536"/>
    </source>
</evidence>
<evidence type="ECO:0000313" key="17">
    <source>
        <dbReference type="Proteomes" id="UP001159405"/>
    </source>
</evidence>
<dbReference type="SUPFAM" id="SSF82895">
    <property type="entry name" value="TSP-1 type 1 repeat"/>
    <property type="match status" value="4"/>
</dbReference>
<keyword evidence="2 9" id="KW-0245">EGF-like domain</keyword>
<keyword evidence="7 11" id="KW-0472">Membrane</keyword>
<dbReference type="Pfam" id="PF00090">
    <property type="entry name" value="TSP_1"/>
    <property type="match status" value="4"/>
</dbReference>
<feature type="region of interest" description="Disordered" evidence="10">
    <location>
        <begin position="764"/>
        <end position="788"/>
    </location>
</feature>
<comment type="subcellular location">
    <subcellularLocation>
        <location evidence="1">Membrane</location>
    </subcellularLocation>
</comment>
<dbReference type="SMART" id="SM00179">
    <property type="entry name" value="EGF_CA"/>
    <property type="match status" value="5"/>
</dbReference>
<dbReference type="PROSITE" id="PS00010">
    <property type="entry name" value="ASX_HYDROXYL"/>
    <property type="match status" value="3"/>
</dbReference>
<feature type="compositionally biased region" description="Low complexity" evidence="10">
    <location>
        <begin position="1365"/>
        <end position="1448"/>
    </location>
</feature>
<evidence type="ECO:0000256" key="4">
    <source>
        <dbReference type="ARBA" id="ARBA00022737"/>
    </source>
</evidence>
<dbReference type="InterPro" id="IPR049883">
    <property type="entry name" value="NOTCH1_EGF-like"/>
</dbReference>
<dbReference type="PROSITE" id="PS01186">
    <property type="entry name" value="EGF_2"/>
    <property type="match status" value="3"/>
</dbReference>
<evidence type="ECO:0000259" key="15">
    <source>
        <dbReference type="PROSITE" id="PS51233"/>
    </source>
</evidence>
<proteinExistence type="predicted"/>
<sequence length="3248" mass="348249">MKELVACDWLKMSFDLLFSASILLAMSSRTCFAQTDITSISSVSSDIPYTPSSTSNIVLISSVAWDVSSTSTPLVMLSSSKRSSDTAPTSSVSSDISNSTPPTDLTSSSTAVPDILWTSHATSDIMTISTVAPDIMWTSTASSDAIVSTWTAALDIDPTSTVAPDIMLALSATSDIESTSTATLDIDQTSTVAPDIVWTSTATVSIASTSTATLNIDSSSAVTPDIAWTSSSTSDMMTSSTVGPDIELTSTVASDIDLTTSFALHIEQTSTVSPDIELTSKAASNIVLTSAVALNSESISTFTPDVRSTTTATSDIDLSSSGSPYIVSLSTITVDILSKSSAAPDIGSTTIATPDIVSPTTVTVDMIFKSTSASDIVPSSTVMSAVPTTTETPDVTTEPYDATTGPPDTTTGPADTTTRPSDTTTRPPSITNGLLGNITGPIDTTTGLPDITTGPTTTTTTTTGPTKVTTSSQDNTTRPQGITSGLPDITTGPTDNTTGIPDITAGPADTTTGPTDTTTGPPKTTTGAPDFSIGLVDTKTGPPVTTTRPPGIMSGLSDITTGPTDTITRPPEVSTELPKAKTGRPGNATIIQDTTTVSPHTTSGPPGTTERHPDTTTRHSAVPATMEATTTTPLDITTGPRDTTPEPPDVTTAPSDTPTGQLDITTGPTDAATASPDITNPPQYSKTGPPDTTAGPPGMTTGLPETTPRPPGIKNSTTDFTNGPPVITTGLPGITTGPPGATSGFPGIMTGSQGIITEDINTTTGPPDTTTEPPGITNSPPNITDRRPGITTGLPGITTEPPDTTGPPGVTTGPPDAASVIPGIMTGPQGIITEDINTTTGPSDTTTEPPDTTTEPPGITKSPPDITNRPPVIPTGLPGITTGLPDTTGPPGVTTGPPDTTSGIPDIMTGPQGIIPEHTGITSGPPVTATAHSDITTEPPGITTGAPETTSGPLDITSGPPDTTTGSLDITTGVLDTTTEHQDTTTVPVEITKPTSTTPEINPLPTTALPCDRIRREPTQEDINNSFVVVTQGLSIPQWCFSEDLFRQRLAEYVAEFCINSGSCPIIPPPDPKIVQIAPGFPVQNTPLKVRLYINLDAGVNSSSGMTTLTLSKVETFLDAFVQNASATLGVQVSVDGGFTEWSQYGQCSSSCGSGAQVRIRTCTNPPPVNNGSDCRGPRNETQNCTSGSCPEGQASLTFFEQDCLDTHNSYRQRHGTSALLWDEAIASGARNWSQFLLQNQSLLHDTTHSFGENLGFLAIIPAQNICNSAAETSCVRCSQIVDQWYNESSNYNFNDGTPIDPSLPYLHFTQVVWRSSSKLGMGVASGGNSHYFVARYDPGGNVGGRFVREVPRVQPTDPPPTPPDTTTSPPDTTTGPPEVTTNTPEITKSPVDTTTSPPDTTTGPPETTTAPPDTTTTLPDTTTGPPVTTPSPSETTTSPPELTTASPDTSTVPPDITTSPPGVTTGPCNRTRRRPLPEDESNSISMEIVGFNIPQWCQNEDQFKKSFSAFVDDYCRRRSGACGVPQVLNASEVFLQPGYPMAMSPIRIKVYVRLPAAGDTSVSLERGLLTNFLQPLVQNITNTFGVQISVDGNFTEWGVWGQCSSSCGPGTQVRTRTCTSPPPINNGSDCMGPKFQTQPCNDFPCPTAVPTTNASSIGVPTTGPPTTDSPTTGPPATGPPTTGPPTTGIPTTSQPCVFPTRRPVSQEEVNDAISIIIRNINLQQWCVREGAFKQELVPFVIDVCSRSASQCGNISALLADEVLINIVPGFPIQFNPVEVRFYVRLKTGMNAYQTLDREIVTVILQSSLQNASDTLGIQITVAGNFSEWSDWGPCSSSCGTGTQNRTRTCTNPPPINNGSDCEGVRVEERLCNGSSCPVDGNYTEWTPWGQCSATCDNGTQTRYRSCINPAPLNGGRDCEGPRNETQLCIIEACTPRLYPYGVQFNDARLPNSPALRSFCFRINIDGQGIHFVLRRHRRIYVCRNGMLKFISSRVIQWPERFPGRRNEDGIQRFRSSFILAPYWTVISHAAFGNQPGSSKVFYQVYNKYSMNSNNDREVFKRANRDVQRYQANPKIPLFEASWILVVTWVNIYPSLFPFAQTANTFQAVLISDGYHTFTLFNYPENGIKWSTPTPGLFRPVWQNAAGLPVAGYNAGVGFNSPSLRYVNLPRSGTVDVDTLDALPGTATNRLGRWFYRLDENSPFQDLSSRTCAEWIRQQFNVQRPLTLPACPCQFNQATLDKRFFVDYNGTLATRNNGTICAYSIPAVTSRWSQQCCYTDISGGGKVLSLGPPEGGSPLLIPFTGAPGLSDFEGRDACCNTSSLCSFYHQLRPSRNCLDYTLRRRGSIWGDPHFTTLDNTTYTFNGLGEYTMTVIDNGVFEMQARTRRTTGRGLGTVFSAAAAKEENTAIVEGRIDNKGGLEVLVAGRQYDISSIAQFGAHLPEANITLIRDSDGSVTALFPSGISFIFANVERALSISIDAPVEFKNRTRGLLGTWNDNPSDDFVTPDGKMLPAEASPQEIHYKFGLKWQIDASKSLFTYGANESSAAFIDLSYVPMFIDNITWTNDSFRLQAERVCGNNTNCLFDAAVTIDTSYGWTTRRQEEINNQVNRELASFPPRIHGPNVINATINQTIELNITAEHNSSDYFVFTVWNFPNVEIVANTSQYLVIRWQPKSTQTVEPVFDVTGSDGSSSELRPMIVLCPCEHPSRCIEDEVVQIQRESGARFIILSCGCPSGFTGQFCESKIDACVENNQPCFPGVKCYDLKSSGGKTGYRCDPCPAGYRGDGAICEDIDECASNVSKCGQLCINSPGSYLCDCNYGYQLDIDRTSCKDINECVDFNNCMHNCSNFPGGRNCTCFEGFQVDPNDNTVCIPILSCNATATGCQQVCAMVHGLPKCSCHKGYDLDNDGKTCQDINECTTHKHKCSQLCHNSDGSYKCSCRPGFTLSSDGVTCNDIDECGLIDELYCAGPLDVCFNTIGSFRCDCQQGFQRVNNTCKEYFPETKARFQTSAPTFRSVKTDLIPKDGINNAVTMTLKDTSLKEWRRGLSMSFKDAVTRVAVAYCEQGKNAECYNTAVVKRSVSGETLTGSVELLKQFPKEQRSYLVVAFYVILQNVQGEGYVMNQNALVDALKESVAALSSSIKKEVYNIQAYLKEDRISPPSRESQIDKLQNKWIIIGVSATIAFVMVMVMIALCRRNRQNLYHPTKLVTNIEFFTLRWNRDGTREEDMFLGIPNPGITSSTTTL</sequence>
<feature type="compositionally biased region" description="Low complexity" evidence="10">
    <location>
        <begin position="538"/>
        <end position="550"/>
    </location>
</feature>
<dbReference type="Gene3D" id="2.10.25.10">
    <property type="entry name" value="Laminin"/>
    <property type="match status" value="7"/>
</dbReference>
<feature type="compositionally biased region" description="Polar residues" evidence="10">
    <location>
        <begin position="557"/>
        <end position="567"/>
    </location>
</feature>
<feature type="domain" description="NIDO" evidence="14">
    <location>
        <begin position="2022"/>
        <end position="2201"/>
    </location>
</feature>
<name>A0ABN8P9I3_9CNID</name>
<keyword evidence="6 11" id="KW-1133">Transmembrane helix</keyword>
<organism evidence="16 17">
    <name type="scientific">Porites lobata</name>
    <dbReference type="NCBI Taxonomy" id="104759"/>
    <lineage>
        <taxon>Eukaryota</taxon>
        <taxon>Metazoa</taxon>
        <taxon>Cnidaria</taxon>
        <taxon>Anthozoa</taxon>
        <taxon>Hexacorallia</taxon>
        <taxon>Scleractinia</taxon>
        <taxon>Fungiina</taxon>
        <taxon>Poritidae</taxon>
        <taxon>Porites</taxon>
    </lineage>
</organism>
<evidence type="ECO:0000256" key="7">
    <source>
        <dbReference type="ARBA" id="ARBA00023136"/>
    </source>
</evidence>
<feature type="compositionally biased region" description="Low complexity" evidence="10">
    <location>
        <begin position="1661"/>
        <end position="1672"/>
    </location>
</feature>
<feature type="compositionally biased region" description="Low complexity" evidence="10">
    <location>
        <begin position="629"/>
        <end position="638"/>
    </location>
</feature>
<feature type="compositionally biased region" description="Polar residues" evidence="10">
    <location>
        <begin position="652"/>
        <end position="668"/>
    </location>
</feature>
<dbReference type="SMART" id="SM00181">
    <property type="entry name" value="EGF"/>
    <property type="match status" value="7"/>
</dbReference>
<dbReference type="PROSITE" id="PS01187">
    <property type="entry name" value="EGF_CA"/>
    <property type="match status" value="1"/>
</dbReference>
<dbReference type="SMART" id="SM00216">
    <property type="entry name" value="VWD"/>
    <property type="match status" value="1"/>
</dbReference>
<dbReference type="PROSITE" id="PS50026">
    <property type="entry name" value="EGF_3"/>
    <property type="match status" value="2"/>
</dbReference>
<dbReference type="InterPro" id="IPR035940">
    <property type="entry name" value="CAP_sf"/>
</dbReference>
<dbReference type="PROSITE" id="PS51233">
    <property type="entry name" value="VWFD"/>
    <property type="match status" value="1"/>
</dbReference>
<dbReference type="Proteomes" id="UP001159405">
    <property type="component" value="Unassembled WGS sequence"/>
</dbReference>
<dbReference type="Pfam" id="PF00188">
    <property type="entry name" value="CAP"/>
    <property type="match status" value="1"/>
</dbReference>
<accession>A0ABN8P9I3</accession>
<feature type="compositionally biased region" description="Low complexity" evidence="10">
    <location>
        <begin position="687"/>
        <end position="704"/>
    </location>
</feature>
<dbReference type="Gene3D" id="2.20.100.10">
    <property type="entry name" value="Thrombospondin type-1 (TSP1) repeat"/>
    <property type="match status" value="4"/>
</dbReference>
<dbReference type="PROSITE" id="PS51220">
    <property type="entry name" value="NIDO"/>
    <property type="match status" value="1"/>
</dbReference>
<feature type="transmembrane region" description="Helical" evidence="11">
    <location>
        <begin position="3177"/>
        <end position="3198"/>
    </location>
</feature>
<dbReference type="InterPro" id="IPR003886">
    <property type="entry name" value="NIDO_dom"/>
</dbReference>
<feature type="region of interest" description="Disordered" evidence="10">
    <location>
        <begin position="937"/>
        <end position="967"/>
    </location>
</feature>
<dbReference type="InterPro" id="IPR036383">
    <property type="entry name" value="TSP1_rpt_sf"/>
</dbReference>
<dbReference type="InterPro" id="IPR000152">
    <property type="entry name" value="EGF-type_Asp/Asn_hydroxyl_site"/>
</dbReference>
<feature type="compositionally biased region" description="Polar residues" evidence="10">
    <location>
        <begin position="1449"/>
        <end position="1469"/>
    </location>
</feature>
<feature type="compositionally biased region" description="Polar residues" evidence="10">
    <location>
        <begin position="676"/>
        <end position="686"/>
    </location>
</feature>
<dbReference type="SUPFAM" id="SSF57184">
    <property type="entry name" value="Growth factor receptor domain"/>
    <property type="match status" value="2"/>
</dbReference>
<evidence type="ECO:0000256" key="6">
    <source>
        <dbReference type="ARBA" id="ARBA00022989"/>
    </source>
</evidence>
<feature type="compositionally biased region" description="Low complexity" evidence="10">
    <location>
        <begin position="838"/>
        <end position="860"/>
    </location>
</feature>
<evidence type="ECO:0000259" key="12">
    <source>
        <dbReference type="PROSITE" id="PS50026"/>
    </source>
</evidence>
<feature type="domain" description="AMOP" evidence="13">
    <location>
        <begin position="2204"/>
        <end position="2344"/>
    </location>
</feature>
<evidence type="ECO:0000256" key="3">
    <source>
        <dbReference type="ARBA" id="ARBA00022692"/>
    </source>
</evidence>
<evidence type="ECO:0000256" key="5">
    <source>
        <dbReference type="ARBA" id="ARBA00022837"/>
    </source>
</evidence>
<dbReference type="InterPro" id="IPR018097">
    <property type="entry name" value="EGF_Ca-bd_CS"/>
</dbReference>
<feature type="compositionally biased region" description="Low complexity" evidence="10">
    <location>
        <begin position="594"/>
        <end position="608"/>
    </location>
</feature>
<protein>
    <submittedName>
        <fullName evidence="16">Uncharacterized protein</fullName>
    </submittedName>
</protein>
<dbReference type="PROSITE" id="PS50092">
    <property type="entry name" value="TSP1"/>
    <property type="match status" value="4"/>
</dbReference>
<dbReference type="PROSITE" id="PS50856">
    <property type="entry name" value="AMOP"/>
    <property type="match status" value="1"/>
</dbReference>
<feature type="compositionally biased region" description="Low complexity" evidence="10">
    <location>
        <begin position="764"/>
        <end position="777"/>
    </location>
</feature>
<dbReference type="SUPFAM" id="SSF57196">
    <property type="entry name" value="EGF/Laminin"/>
    <property type="match status" value="2"/>
</dbReference>
<feature type="region of interest" description="Disordered" evidence="10">
    <location>
        <begin position="1352"/>
        <end position="1484"/>
    </location>
</feature>
<feature type="region of interest" description="Disordered" evidence="10">
    <location>
        <begin position="833"/>
        <end position="871"/>
    </location>
</feature>
<feature type="region of interest" description="Disordered" evidence="10">
    <location>
        <begin position="384"/>
        <end position="724"/>
    </location>
</feature>
<evidence type="ECO:0000256" key="11">
    <source>
        <dbReference type="SAM" id="Phobius"/>
    </source>
</evidence>
<feature type="domain" description="EGF-like" evidence="12">
    <location>
        <begin position="2917"/>
        <end position="2957"/>
    </location>
</feature>
<dbReference type="InterPro" id="IPR056619">
    <property type="entry name" value="C8-3_MUC4"/>
</dbReference>
<feature type="compositionally biased region" description="Polar residues" evidence="10">
    <location>
        <begin position="471"/>
        <end position="483"/>
    </location>
</feature>
<evidence type="ECO:0000256" key="8">
    <source>
        <dbReference type="ARBA" id="ARBA00023157"/>
    </source>
</evidence>
<dbReference type="Pfam" id="PF07645">
    <property type="entry name" value="EGF_CA"/>
    <property type="match status" value="1"/>
</dbReference>
<feature type="compositionally biased region" description="Pro residues" evidence="10">
    <location>
        <begin position="1673"/>
        <end position="1684"/>
    </location>
</feature>
<evidence type="ECO:0000256" key="9">
    <source>
        <dbReference type="PROSITE-ProRule" id="PRU00076"/>
    </source>
</evidence>
<comment type="caution">
    <text evidence="9">Lacks conserved residue(s) required for the propagation of feature annotation.</text>
</comment>
<dbReference type="Pfam" id="PF12662">
    <property type="entry name" value="cEGF"/>
    <property type="match status" value="2"/>
</dbReference>
<evidence type="ECO:0000256" key="1">
    <source>
        <dbReference type="ARBA" id="ARBA00004370"/>
    </source>
</evidence>
<feature type="compositionally biased region" description="Low complexity" evidence="10">
    <location>
        <begin position="444"/>
        <end position="470"/>
    </location>
</feature>
<feature type="region of interest" description="Disordered" evidence="10">
    <location>
        <begin position="80"/>
        <end position="109"/>
    </location>
</feature>